<dbReference type="SUPFAM" id="SSF52540">
    <property type="entry name" value="P-loop containing nucleoside triphosphate hydrolases"/>
    <property type="match status" value="1"/>
</dbReference>
<dbReference type="InterPro" id="IPR020796">
    <property type="entry name" value="ORC5"/>
</dbReference>
<evidence type="ECO:0000313" key="12">
    <source>
        <dbReference type="Proteomes" id="UP000749293"/>
    </source>
</evidence>
<dbReference type="Gene3D" id="3.40.50.300">
    <property type="entry name" value="P-loop containing nucleotide triphosphate hydrolases"/>
    <property type="match status" value="1"/>
</dbReference>
<dbReference type="Pfam" id="PF21639">
    <property type="entry name" value="ORC5_lid"/>
    <property type="match status" value="1"/>
</dbReference>
<dbReference type="GO" id="GO:0003688">
    <property type="term" value="F:DNA replication origin binding"/>
    <property type="evidence" value="ECO:0007669"/>
    <property type="project" value="TreeGrafter"/>
</dbReference>
<keyword evidence="5" id="KW-0067">ATP-binding</keyword>
<comment type="caution">
    <text evidence="11">The sequence shown here is derived from an EMBL/GenBank/DDBJ whole genome shotgun (WGS) entry which is preliminary data.</text>
</comment>
<evidence type="ECO:0000259" key="9">
    <source>
        <dbReference type="Pfam" id="PF14630"/>
    </source>
</evidence>
<evidence type="ECO:0000256" key="7">
    <source>
        <dbReference type="SAM" id="MobiDB-lite"/>
    </source>
</evidence>
<protein>
    <submittedName>
        <fullName evidence="11">Origin recognition complex subunit 5</fullName>
    </submittedName>
</protein>
<evidence type="ECO:0000256" key="6">
    <source>
        <dbReference type="ARBA" id="ARBA00023242"/>
    </source>
</evidence>
<accession>A0A9P4YSQ5</accession>
<evidence type="ECO:0000256" key="1">
    <source>
        <dbReference type="ARBA" id="ARBA00004123"/>
    </source>
</evidence>
<dbReference type="OrthoDB" id="365981at2759"/>
<dbReference type="Pfam" id="PF14630">
    <property type="entry name" value="ORC5_C"/>
    <property type="match status" value="1"/>
</dbReference>
<keyword evidence="12" id="KW-1185">Reference proteome</keyword>
<evidence type="ECO:0000259" key="8">
    <source>
        <dbReference type="Pfam" id="PF13191"/>
    </source>
</evidence>
<keyword evidence="6" id="KW-0539">Nucleus</keyword>
<comment type="subcellular location">
    <subcellularLocation>
        <location evidence="1">Nucleus</location>
    </subcellularLocation>
</comment>
<dbReference type="GO" id="GO:0006270">
    <property type="term" value="P:DNA replication initiation"/>
    <property type="evidence" value="ECO:0007669"/>
    <property type="project" value="TreeGrafter"/>
</dbReference>
<dbReference type="GO" id="GO:0005664">
    <property type="term" value="C:nuclear origin of replication recognition complex"/>
    <property type="evidence" value="ECO:0007669"/>
    <property type="project" value="TreeGrafter"/>
</dbReference>
<proteinExistence type="inferred from homology"/>
<dbReference type="Proteomes" id="UP000749293">
    <property type="component" value="Unassembled WGS sequence"/>
</dbReference>
<evidence type="ECO:0000256" key="2">
    <source>
        <dbReference type="ARBA" id="ARBA00006269"/>
    </source>
</evidence>
<dbReference type="RefSeq" id="XP_035319608.1">
    <property type="nucleotide sequence ID" value="XM_035464422.1"/>
</dbReference>
<feature type="domain" description="Origin recognition complex subunit 5 C-terminal" evidence="9">
    <location>
        <begin position="317"/>
        <end position="470"/>
    </location>
</feature>
<dbReference type="AlphaFoldDB" id="A0A9P4YSQ5"/>
<evidence type="ECO:0000256" key="3">
    <source>
        <dbReference type="ARBA" id="ARBA00022705"/>
    </source>
</evidence>
<dbReference type="PANTHER" id="PTHR12705">
    <property type="entry name" value="ORIGIN RECOGNITION COMPLEX SUBUNIT 5"/>
    <property type="match status" value="1"/>
</dbReference>
<sequence length="472" mass="51737">MLAPVLQTYPCRERQIRSLATLLYPDAAPCRNLTIHGVEATGKTAITNSLLHNMSLRDPRIRHAAIDASQCITSRQLFETVVVAVSNALEWSEDDVSRRCETLAQLNVELCRMLKYPGRENFSFILVLDAIDRTRDASPTLLPGLARLSEIIPCLTTIFIVTAPSAQDLRTPSSPTIHFPPYTKPEYIRILALTPPAEPSMVTDDKDALDFLWPRFCAAVHDALVRSAAHSLPAFRHACDTLWPRFVAPIQKGTYETRDFSKLLVASRSHFHDETLLNPSIVSVVIHQPHSSTSSSSAPITTPANAAVASTDLSALLPRTARVLLLCAYLASHNAPRHDVTLFSTHYQKKRRRRGGGPTATGGQRSHRKIARKLIGAHAFVLERMLAIFSAVRVEWGLVTETSAGPGGGKGALDADVAMAMATLTSLRLLNRIGIGGDVMDRGGKWRINVGWDVVRGVGRGMGVEVDEWLID</sequence>
<evidence type="ECO:0000256" key="4">
    <source>
        <dbReference type="ARBA" id="ARBA00022741"/>
    </source>
</evidence>
<name>A0A9P4YSQ5_9HYPO</name>
<dbReference type="PANTHER" id="PTHR12705:SF0">
    <property type="entry name" value="ORIGIN RECOGNITION COMPLEX SUBUNIT 5"/>
    <property type="match status" value="1"/>
</dbReference>
<dbReference type="InterPro" id="IPR041664">
    <property type="entry name" value="AAA_16"/>
</dbReference>
<reference evidence="11" key="1">
    <citation type="submission" date="2020-03" db="EMBL/GenBank/DDBJ databases">
        <title>Site-based positive gene gene selection in Geosmithia morbida across the United States reveals a broad range of putative effectors and factors for local host and environmental adapation.</title>
        <authorList>
            <person name="Onufrak A."/>
            <person name="Murdoch R.W."/>
            <person name="Gazis R."/>
            <person name="Huff M."/>
            <person name="Staton M."/>
            <person name="Klingeman W."/>
            <person name="Hadziabdic D."/>
        </authorList>
    </citation>
    <scope>NUCLEOTIDE SEQUENCE</scope>
    <source>
        <strain evidence="11">1262</strain>
    </source>
</reference>
<keyword evidence="3" id="KW-0235">DNA replication</keyword>
<organism evidence="11 12">
    <name type="scientific">Geosmithia morbida</name>
    <dbReference type="NCBI Taxonomy" id="1094350"/>
    <lineage>
        <taxon>Eukaryota</taxon>
        <taxon>Fungi</taxon>
        <taxon>Dikarya</taxon>
        <taxon>Ascomycota</taxon>
        <taxon>Pezizomycotina</taxon>
        <taxon>Sordariomycetes</taxon>
        <taxon>Hypocreomycetidae</taxon>
        <taxon>Hypocreales</taxon>
        <taxon>Bionectriaceae</taxon>
        <taxon>Geosmithia</taxon>
    </lineage>
</organism>
<dbReference type="GeneID" id="55968672"/>
<feature type="domain" description="Orc1-like AAA ATPase" evidence="8">
    <location>
        <begin position="10"/>
        <end position="151"/>
    </location>
</feature>
<keyword evidence="4" id="KW-0547">Nucleotide-binding</keyword>
<comment type="similarity">
    <text evidence="2">Belongs to the ORC5 family.</text>
</comment>
<evidence type="ECO:0000256" key="5">
    <source>
        <dbReference type="ARBA" id="ARBA00022840"/>
    </source>
</evidence>
<dbReference type="InterPro" id="IPR047088">
    <property type="entry name" value="ORC5_C"/>
</dbReference>
<feature type="domain" description="ORC5 lid" evidence="10">
    <location>
        <begin position="213"/>
        <end position="271"/>
    </location>
</feature>
<evidence type="ECO:0000259" key="10">
    <source>
        <dbReference type="Pfam" id="PF21639"/>
    </source>
</evidence>
<feature type="region of interest" description="Disordered" evidence="7">
    <location>
        <begin position="345"/>
        <end position="367"/>
    </location>
</feature>
<dbReference type="Pfam" id="PF13191">
    <property type="entry name" value="AAA_16"/>
    <property type="match status" value="1"/>
</dbReference>
<dbReference type="EMBL" id="JAANYQ010000014">
    <property type="protein sequence ID" value="KAF4120956.1"/>
    <property type="molecule type" value="Genomic_DNA"/>
</dbReference>
<gene>
    <name evidence="11" type="ORF">GMORB2_2442</name>
</gene>
<dbReference type="InterPro" id="IPR027417">
    <property type="entry name" value="P-loop_NTPase"/>
</dbReference>
<evidence type="ECO:0000313" key="11">
    <source>
        <dbReference type="EMBL" id="KAF4120956.1"/>
    </source>
</evidence>
<dbReference type="InterPro" id="IPR048866">
    <property type="entry name" value="ORC5_lid"/>
</dbReference>